<evidence type="ECO:0000313" key="9">
    <source>
        <dbReference type="EMBL" id="SFG23420.1"/>
    </source>
</evidence>
<evidence type="ECO:0000256" key="2">
    <source>
        <dbReference type="ARBA" id="ARBA00005236"/>
    </source>
</evidence>
<dbReference type="Proteomes" id="UP000198623">
    <property type="component" value="Unassembled WGS sequence"/>
</dbReference>
<feature type="domain" description="ABC3 transporter permease C-terminal" evidence="8">
    <location>
        <begin position="269"/>
        <end position="389"/>
    </location>
</feature>
<reference evidence="10" key="1">
    <citation type="submission" date="2016-10" db="EMBL/GenBank/DDBJ databases">
        <authorList>
            <person name="Varghese N."/>
            <person name="Submissions S."/>
        </authorList>
    </citation>
    <scope>NUCLEOTIDE SEQUENCE [LARGE SCALE GENOMIC DNA]</scope>
    <source>
        <strain evidence="10">CGMCC 1.10971</strain>
    </source>
</reference>
<feature type="transmembrane region" description="Helical" evidence="7">
    <location>
        <begin position="751"/>
        <end position="771"/>
    </location>
</feature>
<gene>
    <name evidence="9" type="ORF">SAMN05216175_104235</name>
</gene>
<protein>
    <submittedName>
        <fullName evidence="9">Putative ABC transport system permease protein</fullName>
    </submittedName>
</protein>
<keyword evidence="10" id="KW-1185">Reference proteome</keyword>
<feature type="transmembrane region" description="Helical" evidence="7">
    <location>
        <begin position="434"/>
        <end position="452"/>
    </location>
</feature>
<name>A0A1I2Q666_9GAMM</name>
<feature type="domain" description="ABC3 transporter permease C-terminal" evidence="8">
    <location>
        <begin position="663"/>
        <end position="777"/>
    </location>
</feature>
<dbReference type="STRING" id="1045558.SAMN05216175_104235"/>
<keyword evidence="4 7" id="KW-0812">Transmembrane</keyword>
<dbReference type="AlphaFoldDB" id="A0A1I2Q666"/>
<feature type="transmembrane region" description="Helical" evidence="7">
    <location>
        <begin position="655"/>
        <end position="682"/>
    </location>
</feature>
<evidence type="ECO:0000313" key="10">
    <source>
        <dbReference type="Proteomes" id="UP000198623"/>
    </source>
</evidence>
<accession>A0A1I2Q666</accession>
<evidence type="ECO:0000256" key="7">
    <source>
        <dbReference type="SAM" id="Phobius"/>
    </source>
</evidence>
<evidence type="ECO:0000256" key="6">
    <source>
        <dbReference type="ARBA" id="ARBA00023136"/>
    </source>
</evidence>
<feature type="transmembrane region" description="Helical" evidence="7">
    <location>
        <begin position="266"/>
        <end position="285"/>
    </location>
</feature>
<feature type="transmembrane region" description="Helical" evidence="7">
    <location>
        <begin position="357"/>
        <end position="381"/>
    </location>
</feature>
<keyword evidence="5 7" id="KW-1133">Transmembrane helix</keyword>
<dbReference type="RefSeq" id="WP_090726604.1">
    <property type="nucleotide sequence ID" value="NZ_FOOU01000004.1"/>
</dbReference>
<organism evidence="9 10">
    <name type="scientific">Neptunomonas qingdaonensis</name>
    <dbReference type="NCBI Taxonomy" id="1045558"/>
    <lineage>
        <taxon>Bacteria</taxon>
        <taxon>Pseudomonadati</taxon>
        <taxon>Pseudomonadota</taxon>
        <taxon>Gammaproteobacteria</taxon>
        <taxon>Oceanospirillales</taxon>
        <taxon>Oceanospirillaceae</taxon>
        <taxon>Neptunomonas</taxon>
    </lineage>
</organism>
<evidence type="ECO:0000256" key="1">
    <source>
        <dbReference type="ARBA" id="ARBA00004651"/>
    </source>
</evidence>
<comment type="subcellular location">
    <subcellularLocation>
        <location evidence="1">Cell membrane</location>
        <topology evidence="1">Multi-pass membrane protein</topology>
    </subcellularLocation>
</comment>
<dbReference type="PANTHER" id="PTHR30489:SF0">
    <property type="entry name" value="LIPOPROTEIN-RELEASING SYSTEM TRANSMEMBRANE PROTEIN LOLE"/>
    <property type="match status" value="1"/>
</dbReference>
<keyword evidence="3" id="KW-1003">Cell membrane</keyword>
<dbReference type="GO" id="GO:0044874">
    <property type="term" value="P:lipoprotein localization to outer membrane"/>
    <property type="evidence" value="ECO:0007669"/>
    <property type="project" value="TreeGrafter"/>
</dbReference>
<feature type="transmembrane region" description="Helical" evidence="7">
    <location>
        <begin position="317"/>
        <end position="337"/>
    </location>
</feature>
<dbReference type="OrthoDB" id="5137249at2"/>
<evidence type="ECO:0000256" key="4">
    <source>
        <dbReference type="ARBA" id="ARBA00022692"/>
    </source>
</evidence>
<dbReference type="InterPro" id="IPR051447">
    <property type="entry name" value="Lipoprotein-release_system"/>
</dbReference>
<keyword evidence="6 7" id="KW-0472">Membrane</keyword>
<dbReference type="Pfam" id="PF02687">
    <property type="entry name" value="FtsX"/>
    <property type="match status" value="2"/>
</dbReference>
<evidence type="ECO:0000256" key="3">
    <source>
        <dbReference type="ARBA" id="ARBA00022475"/>
    </source>
</evidence>
<dbReference type="InterPro" id="IPR003838">
    <property type="entry name" value="ABC3_permease_C"/>
</dbReference>
<dbReference type="EMBL" id="FOOU01000004">
    <property type="protein sequence ID" value="SFG23420.1"/>
    <property type="molecule type" value="Genomic_DNA"/>
</dbReference>
<comment type="similarity">
    <text evidence="2">Belongs to the ABC-4 integral membrane protein family. LolC/E subfamily.</text>
</comment>
<evidence type="ECO:0000256" key="5">
    <source>
        <dbReference type="ARBA" id="ARBA00022989"/>
    </source>
</evidence>
<evidence type="ECO:0000259" key="8">
    <source>
        <dbReference type="Pfam" id="PF02687"/>
    </source>
</evidence>
<proteinExistence type="inferred from homology"/>
<feature type="transmembrane region" description="Helical" evidence="7">
    <location>
        <begin position="20"/>
        <end position="40"/>
    </location>
</feature>
<dbReference type="PANTHER" id="PTHR30489">
    <property type="entry name" value="LIPOPROTEIN-RELEASING SYSTEM TRANSMEMBRANE PROTEIN LOLE"/>
    <property type="match status" value="1"/>
</dbReference>
<dbReference type="GO" id="GO:0098797">
    <property type="term" value="C:plasma membrane protein complex"/>
    <property type="evidence" value="ECO:0007669"/>
    <property type="project" value="TreeGrafter"/>
</dbReference>
<feature type="transmembrane region" description="Helical" evidence="7">
    <location>
        <begin position="703"/>
        <end position="736"/>
    </location>
</feature>
<sequence>MKALDKKLWRELWGMRMQALAIAMVIVGGVSIFIMSLSTLDSLFETRESYYRNNHFAHLFASLKRAPLSLIKRIEEIPGVERVEHRVIAYVNIDVAGFDDPVSAHLMSLPENSPGLLNQIYLRSGRLLGSGSDNEILLSEEFARAHKLQSGAKLSATINGRRKSLTVVGHALSPEYMYQIAPGAMFPDAMRYGIVWMARKPLASAYDMEGAFNNVALTLSKDSNEQDVIDQLDELLKPYGGTGAFGRKDQLSHRFLSEELKQQKTIATVFPIIFFGVAAFLLNVVTSRLISLEREQIAVLKAFGYSNFAIGWHYSKLVLMIVSIGIIAGIGTGIWMGKGMSNIYMQLYSLPYLIYVLKPQVVIAAALISISVAILGTLYALRTAAALPPAQGMRPEPPAIYRPLMIERWGLQHWFSQPTRMIIRHIERRPLKSFLTTLGISMACGTMMVGGFQEGAINHMVEVQFGMSQRSDLTAIYTEPTSAKSLHSLRSLPGVEQVEGFRAVPAKLTFEHRFYRTGVQGIQPNGDLLRLLDSRLEPIDLPDQGVILTDYLAELLHIKPGDMLSMQVLEGNRPTVQALVVGTAKEYMGVNVYMQQDALNRLLKEGNAISGAWLKVDAYYQKEVYIALKNMPRIAGVIEQRSAIESFYDTMAETILFFTFISTLLGSSIAFGVIYNSMRIALSERNRELASLRVLGFRRSEVAYILLGELGLLTLLAIPLGLLIGYGLCAFLAFQFDSDLYRIPLVLDRDVFAFAALVVIVSALISAAMIWRNLAHLDMVAVLKSKE</sequence>